<sequence>MTGSAQCIAFEGVRCIASGSLKDVAIAVKSVVARGESAPVLVFDSVTSQPVEFDLRGSVDEVVARLADAEIAPQPADEEAPRGRGRPKLGVVAREVTLLPRHWEWLNGQPGGASVALRKLVEAARAAGEDDGRVRRAQESAYRFMTALGGNLPGYEEATRALFANDGARFGDLTAQWPADVRDHVRGLSALAFGASS</sequence>
<proteinExistence type="predicted"/>
<keyword evidence="2" id="KW-1185">Reference proteome</keyword>
<dbReference type="AlphaFoldDB" id="A0A9N8RV61"/>
<protein>
    <recommendedName>
        <fullName evidence="3">DUF2239 domain-containing protein</fullName>
    </recommendedName>
</protein>
<organism evidence="1 2">
    <name type="scientific">Paraburkholderia saeva</name>
    <dbReference type="NCBI Taxonomy" id="2777537"/>
    <lineage>
        <taxon>Bacteria</taxon>
        <taxon>Pseudomonadati</taxon>
        <taxon>Pseudomonadota</taxon>
        <taxon>Betaproteobacteria</taxon>
        <taxon>Burkholderiales</taxon>
        <taxon>Burkholderiaceae</taxon>
        <taxon>Paraburkholderia</taxon>
    </lineage>
</organism>
<gene>
    <name evidence="1" type="ORF">LMG31841_01457</name>
</gene>
<dbReference type="Pfam" id="PF09998">
    <property type="entry name" value="DUF2239"/>
    <property type="match status" value="1"/>
</dbReference>
<evidence type="ECO:0000313" key="2">
    <source>
        <dbReference type="Proteomes" id="UP000789704"/>
    </source>
</evidence>
<dbReference type="InterPro" id="IPR018715">
    <property type="entry name" value="DUF2239"/>
</dbReference>
<dbReference type="EMBL" id="CAJQZC010000002">
    <property type="protein sequence ID" value="CAG4891670.1"/>
    <property type="molecule type" value="Genomic_DNA"/>
</dbReference>
<dbReference type="RefSeq" id="WP_228875458.1">
    <property type="nucleotide sequence ID" value="NZ_CAJQYX010000003.1"/>
</dbReference>
<accession>A0A9N8RV61</accession>
<evidence type="ECO:0008006" key="3">
    <source>
        <dbReference type="Google" id="ProtNLM"/>
    </source>
</evidence>
<comment type="caution">
    <text evidence="1">The sequence shown here is derived from an EMBL/GenBank/DDBJ whole genome shotgun (WGS) entry which is preliminary data.</text>
</comment>
<reference evidence="1" key="1">
    <citation type="submission" date="2021-04" db="EMBL/GenBank/DDBJ databases">
        <authorList>
            <person name="Vanwijnsberghe S."/>
        </authorList>
    </citation>
    <scope>NUCLEOTIDE SEQUENCE</scope>
    <source>
        <strain evidence="1">LMG 31841</strain>
    </source>
</reference>
<name>A0A9N8RV61_9BURK</name>
<evidence type="ECO:0000313" key="1">
    <source>
        <dbReference type="EMBL" id="CAG4891670.1"/>
    </source>
</evidence>
<dbReference type="Proteomes" id="UP000789704">
    <property type="component" value="Unassembled WGS sequence"/>
</dbReference>